<gene>
    <name evidence="2" type="ORF">PICMEDRAFT_99015</name>
</gene>
<feature type="transmembrane region" description="Helical" evidence="1">
    <location>
        <begin position="68"/>
        <end position="91"/>
    </location>
</feature>
<dbReference type="GeneID" id="30181828"/>
<keyword evidence="1" id="KW-1133">Transmembrane helix</keyword>
<dbReference type="EMBL" id="KV454001">
    <property type="protein sequence ID" value="ODQ49291.1"/>
    <property type="molecule type" value="Genomic_DNA"/>
</dbReference>
<sequence>MIRALCKANLHEGQMRKQAVGIKGGLVRQLHVSSRKGQVNEKKSKLDGATDRKYYYEMPGNQLNPHSYFYRVLAVPYMKFCGVIIATYYGMSGLWEYLDSRDRRKSDLL</sequence>
<keyword evidence="1" id="KW-0812">Transmembrane</keyword>
<organism evidence="2 3">
    <name type="scientific">Pichia membranifaciens NRRL Y-2026</name>
    <dbReference type="NCBI Taxonomy" id="763406"/>
    <lineage>
        <taxon>Eukaryota</taxon>
        <taxon>Fungi</taxon>
        <taxon>Dikarya</taxon>
        <taxon>Ascomycota</taxon>
        <taxon>Saccharomycotina</taxon>
        <taxon>Pichiomycetes</taxon>
        <taxon>Pichiales</taxon>
        <taxon>Pichiaceae</taxon>
        <taxon>Pichia</taxon>
    </lineage>
</organism>
<evidence type="ECO:0000313" key="3">
    <source>
        <dbReference type="Proteomes" id="UP000094455"/>
    </source>
</evidence>
<dbReference type="OrthoDB" id="3987294at2759"/>
<proteinExistence type="predicted"/>
<evidence type="ECO:0000313" key="2">
    <source>
        <dbReference type="EMBL" id="ODQ49291.1"/>
    </source>
</evidence>
<reference evidence="2 3" key="1">
    <citation type="journal article" date="2016" name="Proc. Natl. Acad. Sci. U.S.A.">
        <title>Comparative genomics of biotechnologically important yeasts.</title>
        <authorList>
            <person name="Riley R."/>
            <person name="Haridas S."/>
            <person name="Wolfe K.H."/>
            <person name="Lopes M.R."/>
            <person name="Hittinger C.T."/>
            <person name="Goeker M."/>
            <person name="Salamov A.A."/>
            <person name="Wisecaver J.H."/>
            <person name="Long T.M."/>
            <person name="Calvey C.H."/>
            <person name="Aerts A.L."/>
            <person name="Barry K.W."/>
            <person name="Choi C."/>
            <person name="Clum A."/>
            <person name="Coughlan A.Y."/>
            <person name="Deshpande S."/>
            <person name="Douglass A.P."/>
            <person name="Hanson S.J."/>
            <person name="Klenk H.-P."/>
            <person name="LaButti K.M."/>
            <person name="Lapidus A."/>
            <person name="Lindquist E.A."/>
            <person name="Lipzen A.M."/>
            <person name="Meier-Kolthoff J.P."/>
            <person name="Ohm R.A."/>
            <person name="Otillar R.P."/>
            <person name="Pangilinan J.L."/>
            <person name="Peng Y."/>
            <person name="Rokas A."/>
            <person name="Rosa C.A."/>
            <person name="Scheuner C."/>
            <person name="Sibirny A.A."/>
            <person name="Slot J.C."/>
            <person name="Stielow J.B."/>
            <person name="Sun H."/>
            <person name="Kurtzman C.P."/>
            <person name="Blackwell M."/>
            <person name="Grigoriev I.V."/>
            <person name="Jeffries T.W."/>
        </authorList>
    </citation>
    <scope>NUCLEOTIDE SEQUENCE [LARGE SCALE GENOMIC DNA]</scope>
    <source>
        <strain evidence="2 3">NRRL Y-2026</strain>
    </source>
</reference>
<dbReference type="RefSeq" id="XP_019020404.1">
    <property type="nucleotide sequence ID" value="XM_019165141.1"/>
</dbReference>
<keyword evidence="3" id="KW-1185">Reference proteome</keyword>
<evidence type="ECO:0000256" key="1">
    <source>
        <dbReference type="SAM" id="Phobius"/>
    </source>
</evidence>
<name>A0A1E3NT64_9ASCO</name>
<dbReference type="Proteomes" id="UP000094455">
    <property type="component" value="Unassembled WGS sequence"/>
</dbReference>
<accession>A0A1E3NT64</accession>
<protein>
    <submittedName>
        <fullName evidence="2">Uncharacterized protein</fullName>
    </submittedName>
</protein>
<keyword evidence="1" id="KW-0472">Membrane</keyword>
<dbReference type="AlphaFoldDB" id="A0A1E3NT64"/>